<gene>
    <name evidence="13" type="ORF">AYI68_g636</name>
</gene>
<dbReference type="GO" id="GO:0016020">
    <property type="term" value="C:membrane"/>
    <property type="evidence" value="ECO:0007669"/>
    <property type="project" value="InterPro"/>
</dbReference>
<dbReference type="InterPro" id="IPR036852">
    <property type="entry name" value="Peptidase_S8/S53_dom_sf"/>
</dbReference>
<comment type="caution">
    <text evidence="13">The sequence shown here is derived from an EMBL/GenBank/DDBJ whole genome shotgun (WGS) entry which is preliminary data.</text>
</comment>
<evidence type="ECO:0000256" key="3">
    <source>
        <dbReference type="ARBA" id="ARBA00022670"/>
    </source>
</evidence>
<dbReference type="PROSITE" id="PS51892">
    <property type="entry name" value="SUBTILASE"/>
    <property type="match status" value="1"/>
</dbReference>
<evidence type="ECO:0000256" key="9">
    <source>
        <dbReference type="RuleBase" id="RU003355"/>
    </source>
</evidence>
<keyword evidence="4 10" id="KW-0732">Signal</keyword>
<dbReference type="InterPro" id="IPR022398">
    <property type="entry name" value="Peptidase_S8_His-AS"/>
</dbReference>
<evidence type="ECO:0000256" key="7">
    <source>
        <dbReference type="PIRSR" id="PIRSR615500-1"/>
    </source>
</evidence>
<dbReference type="OrthoDB" id="10256524at2759"/>
<keyword evidence="2" id="KW-0964">Secreted</keyword>
<feature type="active site" description="Charge relay system" evidence="7 8">
    <location>
        <position position="215"/>
    </location>
</feature>
<feature type="domain" description="Peptidase S8/S53" evidence="11">
    <location>
        <begin position="157"/>
        <end position="541"/>
    </location>
</feature>
<dbReference type="CDD" id="cd07489">
    <property type="entry name" value="Peptidases_S8_5"/>
    <property type="match status" value="1"/>
</dbReference>
<comment type="similarity">
    <text evidence="1 8 9">Belongs to the peptidase S8 family.</text>
</comment>
<reference evidence="13 14" key="1">
    <citation type="journal article" date="2016" name="Mol. Biol. Evol.">
        <title>Genome-Wide Survey of Gut Fungi (Harpellales) Reveals the First Horizontally Transferred Ubiquitin Gene from a Mosquito Host.</title>
        <authorList>
            <person name="Wang Y."/>
            <person name="White M.M."/>
            <person name="Kvist S."/>
            <person name="Moncalvo J.M."/>
        </authorList>
    </citation>
    <scope>NUCLEOTIDE SEQUENCE [LARGE SCALE GENOMIC DNA]</scope>
    <source>
        <strain evidence="13 14">ALG-7-W6</strain>
    </source>
</reference>
<feature type="active site" description="Charge relay system" evidence="7 8">
    <location>
        <position position="524"/>
    </location>
</feature>
<evidence type="ECO:0000256" key="8">
    <source>
        <dbReference type="PROSITE-ProRule" id="PRU01240"/>
    </source>
</evidence>
<dbReference type="PROSITE" id="PS00138">
    <property type="entry name" value="SUBTILASE_SER"/>
    <property type="match status" value="1"/>
</dbReference>
<keyword evidence="14" id="KW-1185">Reference proteome</keyword>
<dbReference type="GO" id="GO:0006508">
    <property type="term" value="P:proteolysis"/>
    <property type="evidence" value="ECO:0007669"/>
    <property type="project" value="UniProtKB-KW"/>
</dbReference>
<evidence type="ECO:0000256" key="2">
    <source>
        <dbReference type="ARBA" id="ARBA00022525"/>
    </source>
</evidence>
<dbReference type="PANTHER" id="PTHR43399">
    <property type="entry name" value="SUBTILISIN-RELATED"/>
    <property type="match status" value="1"/>
</dbReference>
<dbReference type="Gene3D" id="3.40.50.200">
    <property type="entry name" value="Peptidase S8/S53 domain"/>
    <property type="match status" value="1"/>
</dbReference>
<dbReference type="SUPFAM" id="SSF52743">
    <property type="entry name" value="Subtilisin-like"/>
    <property type="match status" value="1"/>
</dbReference>
<dbReference type="AlphaFoldDB" id="A0A1R0H7R6"/>
<evidence type="ECO:0000259" key="12">
    <source>
        <dbReference type="Pfam" id="PF02225"/>
    </source>
</evidence>
<evidence type="ECO:0000256" key="4">
    <source>
        <dbReference type="ARBA" id="ARBA00022729"/>
    </source>
</evidence>
<accession>A0A1R0H7R6</accession>
<dbReference type="InterPro" id="IPR003137">
    <property type="entry name" value="PA_domain"/>
</dbReference>
<dbReference type="EMBL" id="LSSL01000201">
    <property type="protein sequence ID" value="OLY85179.1"/>
    <property type="molecule type" value="Genomic_DNA"/>
</dbReference>
<dbReference type="InterPro" id="IPR051048">
    <property type="entry name" value="Peptidase_S8/S53_subtilisin"/>
</dbReference>
<dbReference type="InterPro" id="IPR034187">
    <property type="entry name" value="Peptidases_S8_5"/>
</dbReference>
<proteinExistence type="inferred from homology"/>
<evidence type="ECO:0000259" key="11">
    <source>
        <dbReference type="Pfam" id="PF00082"/>
    </source>
</evidence>
<dbReference type="InterPro" id="IPR023827">
    <property type="entry name" value="Peptidase_S8_Asp-AS"/>
</dbReference>
<evidence type="ECO:0000256" key="5">
    <source>
        <dbReference type="ARBA" id="ARBA00022801"/>
    </source>
</evidence>
<organism evidence="13 14">
    <name type="scientific">Smittium mucronatum</name>
    <dbReference type="NCBI Taxonomy" id="133383"/>
    <lineage>
        <taxon>Eukaryota</taxon>
        <taxon>Fungi</taxon>
        <taxon>Fungi incertae sedis</taxon>
        <taxon>Zoopagomycota</taxon>
        <taxon>Kickxellomycotina</taxon>
        <taxon>Harpellomycetes</taxon>
        <taxon>Harpellales</taxon>
        <taxon>Legeriomycetaceae</taxon>
        <taxon>Smittium</taxon>
    </lineage>
</organism>
<dbReference type="PROSITE" id="PS00136">
    <property type="entry name" value="SUBTILASE_ASP"/>
    <property type="match status" value="1"/>
</dbReference>
<dbReference type="InterPro" id="IPR046450">
    <property type="entry name" value="PA_dom_sf"/>
</dbReference>
<dbReference type="SUPFAM" id="SSF52025">
    <property type="entry name" value="PA domain"/>
    <property type="match status" value="1"/>
</dbReference>
<dbReference type="Pfam" id="PF00082">
    <property type="entry name" value="Peptidase_S8"/>
    <property type="match status" value="1"/>
</dbReference>
<dbReference type="STRING" id="133383.A0A1R0H7R6"/>
<dbReference type="InterPro" id="IPR015500">
    <property type="entry name" value="Peptidase_S8_subtilisin-rel"/>
</dbReference>
<dbReference type="Proteomes" id="UP000187455">
    <property type="component" value="Unassembled WGS sequence"/>
</dbReference>
<dbReference type="GO" id="GO:0004252">
    <property type="term" value="F:serine-type endopeptidase activity"/>
    <property type="evidence" value="ECO:0007669"/>
    <property type="project" value="UniProtKB-UniRule"/>
</dbReference>
<evidence type="ECO:0000313" key="14">
    <source>
        <dbReference type="Proteomes" id="UP000187455"/>
    </source>
</evidence>
<dbReference type="Pfam" id="PF02225">
    <property type="entry name" value="PA"/>
    <property type="match status" value="1"/>
</dbReference>
<dbReference type="InterPro" id="IPR000209">
    <property type="entry name" value="Peptidase_S8/S53_dom"/>
</dbReference>
<keyword evidence="3 8" id="KW-0645">Protease</keyword>
<dbReference type="PANTHER" id="PTHR43399:SF4">
    <property type="entry name" value="CELL WALL-ASSOCIATED PROTEASE"/>
    <property type="match status" value="1"/>
</dbReference>
<protein>
    <submittedName>
        <fullName evidence="13">Minor extracellular protease vpr</fullName>
    </submittedName>
</protein>
<feature type="chain" id="PRO_5012548335" evidence="10">
    <location>
        <begin position="19"/>
        <end position="1042"/>
    </location>
</feature>
<name>A0A1R0H7R6_9FUNG</name>
<keyword evidence="6 8" id="KW-0720">Serine protease</keyword>
<evidence type="ECO:0000256" key="1">
    <source>
        <dbReference type="ARBA" id="ARBA00011073"/>
    </source>
</evidence>
<dbReference type="Gene3D" id="3.50.30.30">
    <property type="match status" value="1"/>
</dbReference>
<dbReference type="PROSITE" id="PS00137">
    <property type="entry name" value="SUBTILASE_HIS"/>
    <property type="match status" value="1"/>
</dbReference>
<sequence length="1042" mass="114267">MARLPLLTLLLLLGLAFSKRVFLTHDNISNLKNEGVQVEENASIIEFNLPDLPLGSNENDIFSAQQDSFISLLNSNSIPFKKRTEFNSHLLHGISLQIDPKYLDKISTFSIVKTIWPLLSRSFTQELDTDMDGAPNLGYAHKLTGVDLLHSNFGLTGNGIKVAVIDTGVDYTHPSLGGCFGKGCKVSGGYNFIGSDGGQGMGNLESTPFDDCVGHGTHVSGIISANDKDFVGVAPNTTLSVYRIFGCTPKAKIQFDVVIKSMLKAYQDGNQVINMSFGSGSSWAQYLDARVASSITRYGVIIIAAFGNNGDYGMYSGGAPSVGNDVIAVGSVDSTHYFAKTLSILGKNDIKIEISNSATSSKFPEFKTNAVLAANYGNEFGCKPFGPEISGKVVFLKRGDCIFEQKALNAQNAGAVGVVCYNDKDGNVSMQISNKMIVVPMVMIAKADAKKVLDEFKDKSAIEVTGNRGNVMITKDSGGLVSSFSSIGPGPLLEGKPNILGVGGKIYSTFPLKKGGYKQISGTSMAAPYIAGVAALWLQNRERDVKKNSLLGSNSALDFQKALLGCGRPVLNVQKDGQERLYSSAAKQGTGLVDAVCMIENKIRLSPSQIRLGDTLTGRRELINMEIKNDSGKPVEYELNNIPAEALSEHDTDGVYTNELKSIKLDADIIFNSPRVMLLPGETKKVEFFVNPPANPAEGKFWLYSGFLKFKKTDKYVNDEARDLTSSYIGMLGDYSRIRALPDGLSPRAPFMTSFNTLSAFYKNFNRIENLTETKMVSMLKGSDVFLSKMLREIPVLILKLDHPTMLLTIEVIDANTEENKGFVYPKGINTMLGRSLSRGSVPPMGKNKRYMYIVPFLGMSMKIFKFEKGQKNHRYAKQRSDYDILDGIGDIKTFNSDKVDLISYLGSISQPKFDLDSKLASTFQSGSSADLFDFKPRNVGMIKNKKLFDLVSRQFPTADSDAIMDMFVKTAENLNMYKYDVDYTSKPRTQTESNPVIFKPVIQQIPSGEYFLRVKALNPAGKLEMKQDTSHWESPVFLVQN</sequence>
<evidence type="ECO:0000313" key="13">
    <source>
        <dbReference type="EMBL" id="OLY85179.1"/>
    </source>
</evidence>
<dbReference type="InterPro" id="IPR023828">
    <property type="entry name" value="Peptidase_S8_Ser-AS"/>
</dbReference>
<feature type="signal peptide" evidence="10">
    <location>
        <begin position="1"/>
        <end position="18"/>
    </location>
</feature>
<feature type="active site" description="Charge relay system" evidence="7 8">
    <location>
        <position position="166"/>
    </location>
</feature>
<feature type="domain" description="PA" evidence="12">
    <location>
        <begin position="374"/>
        <end position="451"/>
    </location>
</feature>
<evidence type="ECO:0000256" key="10">
    <source>
        <dbReference type="SAM" id="SignalP"/>
    </source>
</evidence>
<keyword evidence="5 8" id="KW-0378">Hydrolase</keyword>
<evidence type="ECO:0000256" key="6">
    <source>
        <dbReference type="ARBA" id="ARBA00022825"/>
    </source>
</evidence>
<dbReference type="PRINTS" id="PR00723">
    <property type="entry name" value="SUBTILISIN"/>
</dbReference>